<comment type="caution">
    <text evidence="1">The sequence shown here is derived from an EMBL/GenBank/DDBJ whole genome shotgun (WGS) entry which is preliminary data.</text>
</comment>
<reference evidence="1 2" key="1">
    <citation type="submission" date="2013-01" db="EMBL/GenBank/DDBJ databases">
        <title>The Genome Sequence of Bacillus cereus TIAC219.</title>
        <authorList>
            <consortium name="The Broad Institute Genome Sequencing Platform"/>
            <consortium name="The Broad Institute Genome Sequencing Center for Infectious Disease"/>
            <person name="Feldgarden M."/>
            <person name="Van der Auwera G.A."/>
            <person name="Mahillon J."/>
            <person name="Duprez V."/>
            <person name="Timmery S."/>
            <person name="Mattelet C."/>
            <person name="Dierick K."/>
            <person name="Sun M."/>
            <person name="Yu Z."/>
            <person name="Zhu L."/>
            <person name="Hu X."/>
            <person name="Shank E.B."/>
            <person name="Swiecicka I."/>
            <person name="Hansen B.M."/>
            <person name="Andrup L."/>
            <person name="Walker B."/>
            <person name="Young S.K."/>
            <person name="Zeng Q."/>
            <person name="Gargeya S."/>
            <person name="Fitzgerald M."/>
            <person name="Haas B."/>
            <person name="Abouelleil A."/>
            <person name="Alvarado L."/>
            <person name="Arachchi H.M."/>
            <person name="Berlin A.M."/>
            <person name="Chapman S.B."/>
            <person name="Dewar J."/>
            <person name="Goldberg J."/>
            <person name="Griggs A."/>
            <person name="Gujja S."/>
            <person name="Hansen M."/>
            <person name="Howarth C."/>
            <person name="Imamovic A."/>
            <person name="Larimer J."/>
            <person name="McCowan C."/>
            <person name="Murphy C."/>
            <person name="Neiman D."/>
            <person name="Pearson M."/>
            <person name="Priest M."/>
            <person name="Roberts A."/>
            <person name="Saif S."/>
            <person name="Shea T."/>
            <person name="Sisk P."/>
            <person name="Sykes S."/>
            <person name="Wortman J."/>
            <person name="Nusbaum C."/>
            <person name="Birren B."/>
        </authorList>
    </citation>
    <scope>NUCLEOTIDE SEQUENCE [LARGE SCALE GENOMIC DNA]</scope>
    <source>
        <strain evidence="1 2">TIAC219</strain>
    </source>
</reference>
<name>A0ABC9SQF8_BACCE</name>
<accession>A0ABC9SQF8</accession>
<dbReference type="RefSeq" id="WP_001018966.1">
    <property type="nucleotide sequence ID" value="NZ_KB976014.1"/>
</dbReference>
<protein>
    <recommendedName>
        <fullName evidence="3">Phage protein</fullName>
    </recommendedName>
</protein>
<dbReference type="Proteomes" id="UP000014060">
    <property type="component" value="Unassembled WGS sequence"/>
</dbReference>
<sequence length="110" mass="12351">MAIVPLKQIVTRRRAIGDLDMWGKPEEVETVELKCRAVEGSHTTTDRNSQVQGATIVVELKLLLDKIADIGYEDEIEYINESGTVYKGSPKNIKIQRDFSGKPLMTTVFI</sequence>
<organism evidence="1 2">
    <name type="scientific">Bacillus cereus TIAC219</name>
    <dbReference type="NCBI Taxonomy" id="718222"/>
    <lineage>
        <taxon>Bacteria</taxon>
        <taxon>Bacillati</taxon>
        <taxon>Bacillota</taxon>
        <taxon>Bacilli</taxon>
        <taxon>Bacillales</taxon>
        <taxon>Bacillaceae</taxon>
        <taxon>Bacillus</taxon>
        <taxon>Bacillus cereus group</taxon>
    </lineage>
</organism>
<dbReference type="AlphaFoldDB" id="A0ABC9SQF8"/>
<dbReference type="EMBL" id="AHCJ01000083">
    <property type="protein sequence ID" value="EOQ57819.1"/>
    <property type="molecule type" value="Genomic_DNA"/>
</dbReference>
<gene>
    <name evidence="1" type="ORF">IAY_06267</name>
</gene>
<evidence type="ECO:0000313" key="1">
    <source>
        <dbReference type="EMBL" id="EOQ57819.1"/>
    </source>
</evidence>
<evidence type="ECO:0000313" key="2">
    <source>
        <dbReference type="Proteomes" id="UP000014060"/>
    </source>
</evidence>
<evidence type="ECO:0008006" key="3">
    <source>
        <dbReference type="Google" id="ProtNLM"/>
    </source>
</evidence>
<proteinExistence type="predicted"/>